<keyword evidence="2" id="KW-1185">Reference proteome</keyword>
<evidence type="ECO:0000313" key="2">
    <source>
        <dbReference type="Proteomes" id="UP000557509"/>
    </source>
</evidence>
<reference evidence="1 2" key="1">
    <citation type="submission" date="2020-03" db="EMBL/GenBank/DDBJ databases">
        <title>Genome sequence of Toxoplasma gondii RH-88 strain.</title>
        <authorList>
            <person name="Lorenzi H.A."/>
            <person name="Venepally P."/>
            <person name="Rozenberg A."/>
            <person name="Sibley D."/>
        </authorList>
    </citation>
    <scope>NUCLEOTIDE SEQUENCE [LARGE SCALE GENOMIC DNA]</scope>
    <source>
        <strain evidence="1 2">RH-88</strain>
    </source>
</reference>
<dbReference type="AlphaFoldDB" id="A0A7J6K2I9"/>
<dbReference type="EMBL" id="JAAUHK010000194">
    <property type="protein sequence ID" value="KAF4641050.1"/>
    <property type="molecule type" value="Genomic_DNA"/>
</dbReference>
<organism evidence="1 2">
    <name type="scientific">Toxoplasma gondii</name>
    <dbReference type="NCBI Taxonomy" id="5811"/>
    <lineage>
        <taxon>Eukaryota</taxon>
        <taxon>Sar</taxon>
        <taxon>Alveolata</taxon>
        <taxon>Apicomplexa</taxon>
        <taxon>Conoidasida</taxon>
        <taxon>Coccidia</taxon>
        <taxon>Eucoccidiorida</taxon>
        <taxon>Eimeriorina</taxon>
        <taxon>Sarcocystidae</taxon>
        <taxon>Toxoplasma</taxon>
    </lineage>
</organism>
<accession>A0A7J6K2I9</accession>
<sequence length="93" mass="10407">MQIKTPTADRKAENHNASRYWGGINQILHAPECVYGWLGLYALNCVFQEQAPKDYLSLMLFSEGARLLGRPLKKFLGVLGALAVMVLQKSEQV</sequence>
<proteinExistence type="predicted"/>
<dbReference type="Proteomes" id="UP000557509">
    <property type="component" value="Unassembled WGS sequence"/>
</dbReference>
<gene>
    <name evidence="1" type="ORF">TGRH88_068590</name>
</gene>
<comment type="caution">
    <text evidence="1">The sequence shown here is derived from an EMBL/GenBank/DDBJ whole genome shotgun (WGS) entry which is preliminary data.</text>
</comment>
<protein>
    <submittedName>
        <fullName evidence="1">Uncharacterized protein</fullName>
    </submittedName>
</protein>
<evidence type="ECO:0000313" key="1">
    <source>
        <dbReference type="EMBL" id="KAF4641050.1"/>
    </source>
</evidence>
<name>A0A7J6K2I9_TOXGO</name>